<gene>
    <name evidence="2" type="ORF">g.140</name>
</gene>
<dbReference type="InterPro" id="IPR036728">
    <property type="entry name" value="PBP_GOBP_sf"/>
</dbReference>
<evidence type="ECO:0000313" key="2">
    <source>
        <dbReference type="EMBL" id="JAT17274.1"/>
    </source>
</evidence>
<feature type="signal peptide" evidence="1">
    <location>
        <begin position="1"/>
        <end position="23"/>
    </location>
</feature>
<dbReference type="SUPFAM" id="SSF47565">
    <property type="entry name" value="Insect pheromone/odorant-binding proteins"/>
    <property type="match status" value="1"/>
</dbReference>
<dbReference type="InterPro" id="IPR006170">
    <property type="entry name" value="PBP/GOBP"/>
</dbReference>
<reference evidence="2" key="1">
    <citation type="submission" date="2015-11" db="EMBL/GenBank/DDBJ databases">
        <title>De novo transcriptome assembly of four potential Pierce s Disease insect vectors from Arizona vineyards.</title>
        <authorList>
            <person name="Tassone E.E."/>
        </authorList>
    </citation>
    <scope>NUCLEOTIDE SEQUENCE</scope>
</reference>
<dbReference type="Pfam" id="PF01395">
    <property type="entry name" value="PBP_GOBP"/>
    <property type="match status" value="1"/>
</dbReference>
<keyword evidence="1" id="KW-0732">Signal</keyword>
<feature type="chain" id="PRO_5008587060" evidence="1">
    <location>
        <begin position="24"/>
        <end position="162"/>
    </location>
</feature>
<dbReference type="AlphaFoldDB" id="A0A1B6L139"/>
<dbReference type="Gene3D" id="1.10.238.20">
    <property type="entry name" value="Pheromone/general odorant binding protein domain"/>
    <property type="match status" value="1"/>
</dbReference>
<sequence>MQTLRIIIFSVLLTAVNLQHSEAAALFNSLMNKVFATVSMCTQELTGRVSPELCLAEFDGSHNPNDQQFDGCKEAMTCAVKKLDYMNANGEWNLAKLLSLRNGIKNEEALREFDSAFETCGSVKGRNGEAVSNMISCVLNYSDRARQSYNELRDTFVAGYDE</sequence>
<dbReference type="GO" id="GO:0005549">
    <property type="term" value="F:odorant binding"/>
    <property type="evidence" value="ECO:0007669"/>
    <property type="project" value="InterPro"/>
</dbReference>
<proteinExistence type="predicted"/>
<evidence type="ECO:0000256" key="1">
    <source>
        <dbReference type="SAM" id="SignalP"/>
    </source>
</evidence>
<dbReference type="EMBL" id="GEBQ01022703">
    <property type="protein sequence ID" value="JAT17274.1"/>
    <property type="molecule type" value="Transcribed_RNA"/>
</dbReference>
<accession>A0A1B6L139</accession>
<name>A0A1B6L139_9HEMI</name>
<protein>
    <submittedName>
        <fullName evidence="2">Uncharacterized protein</fullName>
    </submittedName>
</protein>
<organism evidence="2">
    <name type="scientific">Graphocephala atropunctata</name>
    <dbReference type="NCBI Taxonomy" id="36148"/>
    <lineage>
        <taxon>Eukaryota</taxon>
        <taxon>Metazoa</taxon>
        <taxon>Ecdysozoa</taxon>
        <taxon>Arthropoda</taxon>
        <taxon>Hexapoda</taxon>
        <taxon>Insecta</taxon>
        <taxon>Pterygota</taxon>
        <taxon>Neoptera</taxon>
        <taxon>Paraneoptera</taxon>
        <taxon>Hemiptera</taxon>
        <taxon>Auchenorrhyncha</taxon>
        <taxon>Membracoidea</taxon>
        <taxon>Cicadellidae</taxon>
        <taxon>Cicadellinae</taxon>
        <taxon>Cicadellini</taxon>
        <taxon>Graphocephala</taxon>
    </lineage>
</organism>